<comment type="caution">
    <text evidence="1">The sequence shown here is derived from an EMBL/GenBank/DDBJ whole genome shotgun (WGS) entry which is preliminary data.</text>
</comment>
<reference evidence="1" key="1">
    <citation type="submission" date="2020-07" db="EMBL/GenBank/DDBJ databases">
        <title>Huge and variable diversity of episymbiotic CPR bacteria and DPANN archaea in groundwater ecosystems.</title>
        <authorList>
            <person name="He C.Y."/>
            <person name="Keren R."/>
            <person name="Whittaker M."/>
            <person name="Farag I.F."/>
            <person name="Doudna J."/>
            <person name="Cate J.H.D."/>
            <person name="Banfield J.F."/>
        </authorList>
    </citation>
    <scope>NUCLEOTIDE SEQUENCE</scope>
    <source>
        <strain evidence="1">NC_groundwater_1370_Ag_S-0.2um_69_93</strain>
    </source>
</reference>
<organism evidence="1 2">
    <name type="scientific">Tectimicrobiota bacterium</name>
    <dbReference type="NCBI Taxonomy" id="2528274"/>
    <lineage>
        <taxon>Bacteria</taxon>
        <taxon>Pseudomonadati</taxon>
        <taxon>Nitrospinota/Tectimicrobiota group</taxon>
        <taxon>Candidatus Tectimicrobiota</taxon>
    </lineage>
</organism>
<accession>A0A932ZTL8</accession>
<dbReference type="InterPro" id="IPR036052">
    <property type="entry name" value="TrpB-like_PALP_sf"/>
</dbReference>
<evidence type="ECO:0000313" key="1">
    <source>
        <dbReference type="EMBL" id="MBI4251254.1"/>
    </source>
</evidence>
<name>A0A932ZTL8_UNCTE</name>
<evidence type="ECO:0000313" key="2">
    <source>
        <dbReference type="Proteomes" id="UP000752292"/>
    </source>
</evidence>
<proteinExistence type="predicted"/>
<protein>
    <submittedName>
        <fullName evidence="1">Threonine synthase</fullName>
    </submittedName>
</protein>
<sequence length="98" mass="11487">MEYNCWLECINPACGATYSIFDSIYRCRECSGLLEVTHDLEGLRARSASEWRHLFDDRYKRNTFPYGSGVWGKKEWVCPLIEDDNIISFYEGGTNLFR</sequence>
<gene>
    <name evidence="1" type="ORF">HY618_02250</name>
</gene>
<dbReference type="AlphaFoldDB" id="A0A932ZTL8"/>
<dbReference type="EMBL" id="JACQRX010000099">
    <property type="protein sequence ID" value="MBI4251254.1"/>
    <property type="molecule type" value="Genomic_DNA"/>
</dbReference>
<dbReference type="Gene3D" id="3.40.50.1100">
    <property type="match status" value="1"/>
</dbReference>
<feature type="non-terminal residue" evidence="1">
    <location>
        <position position="98"/>
    </location>
</feature>
<dbReference type="Proteomes" id="UP000752292">
    <property type="component" value="Unassembled WGS sequence"/>
</dbReference>
<dbReference type="SUPFAM" id="SSF53686">
    <property type="entry name" value="Tryptophan synthase beta subunit-like PLP-dependent enzymes"/>
    <property type="match status" value="1"/>
</dbReference>